<dbReference type="EMBL" id="OV170232">
    <property type="protein sequence ID" value="CAH0717285.1"/>
    <property type="molecule type" value="Genomic_DNA"/>
</dbReference>
<name>A0A8J9Y8J0_9NEOP</name>
<gene>
    <name evidence="1" type="ORF">BINO364_LOCUS3912</name>
</gene>
<dbReference type="AlphaFoldDB" id="A0A8J9Y8J0"/>
<proteinExistence type="predicted"/>
<reference evidence="1" key="1">
    <citation type="submission" date="2021-12" db="EMBL/GenBank/DDBJ databases">
        <authorList>
            <person name="Martin H S."/>
        </authorList>
    </citation>
    <scope>NUCLEOTIDE SEQUENCE</scope>
</reference>
<sequence>MQAVTVLLIYEIKPQDSKINMPAMSHADDVVIIVSANLSRSGEGGTRCNIRCMCKTMLNGPINSTAMNECVNTCAPSNPLPPGSEVRTYGATLMQKDVMATWISENGLCKKQKISKFKYVVSSLKT</sequence>
<evidence type="ECO:0000313" key="2">
    <source>
        <dbReference type="Proteomes" id="UP000838878"/>
    </source>
</evidence>
<keyword evidence="2" id="KW-1185">Reference proteome</keyword>
<feature type="non-terminal residue" evidence="1">
    <location>
        <position position="126"/>
    </location>
</feature>
<organism evidence="1 2">
    <name type="scientific">Brenthis ino</name>
    <name type="common">lesser marbled fritillary</name>
    <dbReference type="NCBI Taxonomy" id="405034"/>
    <lineage>
        <taxon>Eukaryota</taxon>
        <taxon>Metazoa</taxon>
        <taxon>Ecdysozoa</taxon>
        <taxon>Arthropoda</taxon>
        <taxon>Hexapoda</taxon>
        <taxon>Insecta</taxon>
        <taxon>Pterygota</taxon>
        <taxon>Neoptera</taxon>
        <taxon>Endopterygota</taxon>
        <taxon>Lepidoptera</taxon>
        <taxon>Glossata</taxon>
        <taxon>Ditrysia</taxon>
        <taxon>Papilionoidea</taxon>
        <taxon>Nymphalidae</taxon>
        <taxon>Heliconiinae</taxon>
        <taxon>Argynnini</taxon>
        <taxon>Brenthis</taxon>
    </lineage>
</organism>
<protein>
    <submittedName>
        <fullName evidence="1">Uncharacterized protein</fullName>
    </submittedName>
</protein>
<evidence type="ECO:0000313" key="1">
    <source>
        <dbReference type="EMBL" id="CAH0717285.1"/>
    </source>
</evidence>
<accession>A0A8J9Y8J0</accession>
<dbReference type="OrthoDB" id="10296359at2759"/>
<dbReference type="Proteomes" id="UP000838878">
    <property type="component" value="Chromosome 12"/>
</dbReference>